<dbReference type="GO" id="GO:0005886">
    <property type="term" value="C:plasma membrane"/>
    <property type="evidence" value="ECO:0007669"/>
    <property type="project" value="TreeGrafter"/>
</dbReference>
<protein>
    <recommendedName>
        <fullName evidence="1">DUF218 domain-containing protein</fullName>
    </recommendedName>
</protein>
<evidence type="ECO:0000259" key="1">
    <source>
        <dbReference type="Pfam" id="PF02698"/>
    </source>
</evidence>
<dbReference type="AlphaFoldDB" id="A0A1F5S4K1"/>
<gene>
    <name evidence="2" type="ORF">A2257_02325</name>
</gene>
<reference evidence="2 3" key="1">
    <citation type="journal article" date="2016" name="Nat. Commun.">
        <title>Thousands of microbial genomes shed light on interconnected biogeochemical processes in an aquifer system.</title>
        <authorList>
            <person name="Anantharaman K."/>
            <person name="Brown C.T."/>
            <person name="Hug L.A."/>
            <person name="Sharon I."/>
            <person name="Castelle C.J."/>
            <person name="Probst A.J."/>
            <person name="Thomas B.C."/>
            <person name="Singh A."/>
            <person name="Wilkins M.J."/>
            <person name="Karaoz U."/>
            <person name="Brodie E.L."/>
            <person name="Williams K.H."/>
            <person name="Hubbard S.S."/>
            <person name="Banfield J.F."/>
        </authorList>
    </citation>
    <scope>NUCLEOTIDE SEQUENCE [LARGE SCALE GENOMIC DNA]</scope>
</reference>
<dbReference type="Proteomes" id="UP000177407">
    <property type="component" value="Unassembled WGS sequence"/>
</dbReference>
<proteinExistence type="predicted"/>
<accession>A0A1F5S4K1</accession>
<dbReference type="Pfam" id="PF02698">
    <property type="entry name" value="DUF218"/>
    <property type="match status" value="1"/>
</dbReference>
<sequence>MNLRVHQREILFIIMKKEKKPTRKKDRREGIAFVFSREVDETEKLDAETIARLDKAIELYREGKIKYFFVSGGTFREHMTRPIAEPMEEYLIEKGVSQNDIQKEISSSDTATNILFGYLHILKKFGPEKFRTDEDIPATEEELQEAFRNISAEHDIYWVSSEFHMGRIKKLLKANNLLAEGQQFASPEDFKTPKGLSAKIVELIAGTLLKIEPDGKGKITSFLRNKNRK</sequence>
<dbReference type="InterPro" id="IPR003848">
    <property type="entry name" value="DUF218"/>
</dbReference>
<dbReference type="PANTHER" id="PTHR30336">
    <property type="entry name" value="INNER MEMBRANE PROTEIN, PROBABLE PERMEASE"/>
    <property type="match status" value="1"/>
</dbReference>
<dbReference type="InterPro" id="IPR051599">
    <property type="entry name" value="Cell_Envelope_Assoc"/>
</dbReference>
<organism evidence="2 3">
    <name type="scientific">Candidatus Falkowbacteria bacterium RIFOXYA2_FULL_38_12</name>
    <dbReference type="NCBI Taxonomy" id="1797993"/>
    <lineage>
        <taxon>Bacteria</taxon>
        <taxon>Candidatus Falkowiibacteriota</taxon>
    </lineage>
</organism>
<dbReference type="PANTHER" id="PTHR30336:SF20">
    <property type="entry name" value="DUF218 DOMAIN-CONTAINING PROTEIN"/>
    <property type="match status" value="1"/>
</dbReference>
<name>A0A1F5S4K1_9BACT</name>
<dbReference type="EMBL" id="MFGA01000002">
    <property type="protein sequence ID" value="OGF21615.1"/>
    <property type="molecule type" value="Genomic_DNA"/>
</dbReference>
<comment type="caution">
    <text evidence="2">The sequence shown here is derived from an EMBL/GenBank/DDBJ whole genome shotgun (WGS) entry which is preliminary data.</text>
</comment>
<dbReference type="CDD" id="cd06259">
    <property type="entry name" value="YdcF-like"/>
    <property type="match status" value="1"/>
</dbReference>
<evidence type="ECO:0000313" key="2">
    <source>
        <dbReference type="EMBL" id="OGF21615.1"/>
    </source>
</evidence>
<evidence type="ECO:0000313" key="3">
    <source>
        <dbReference type="Proteomes" id="UP000177407"/>
    </source>
</evidence>
<feature type="domain" description="DUF218" evidence="1">
    <location>
        <begin position="49"/>
        <end position="177"/>
    </location>
</feature>